<sequence length="370" mass="39261">MSCPSPTVGRPTANPLAAGAYHGHSTGTWRAAVVATWTAVCTNVIQRRYQHRAPAYGASPTGRLVDWMLWPSPALPTVECMDVHGQRLPCGPRERLGAALFAKVAGPDGAAVRRRIHQTPGPRWFTAERAIRTVHGDAAMFVGGLAALLVQSLHPAAMAAVSGHSGYRSDPWGRLQRTSTFLAVTTFGTAEDARAAVERVCAVHARIRGTTPAGLVYRADDPHLLAWVHAAETDSFLRAHQAYGAEPLDAAGCDAYVADMAEVGAALGVQDPPRTRADLTAVVRSYLPELARTREAGDAARFLLLHPPIPWPARPAHGALAVAAVDLIAPEHRRLLGLPLPSLVTAAARPLGHAVVQTIRWALPAPGEAV</sequence>
<dbReference type="Proteomes" id="UP001422759">
    <property type="component" value="Unassembled WGS sequence"/>
</dbReference>
<dbReference type="InterPro" id="IPR018713">
    <property type="entry name" value="MPAB/Lcp_cat_dom"/>
</dbReference>
<proteinExistence type="predicted"/>
<evidence type="ECO:0000313" key="3">
    <source>
        <dbReference type="Proteomes" id="UP001422759"/>
    </source>
</evidence>
<dbReference type="PANTHER" id="PTHR36151">
    <property type="entry name" value="BLR2777 PROTEIN"/>
    <property type="match status" value="1"/>
</dbReference>
<protein>
    <recommendedName>
        <fullName evidence="1">ER-bound oxygenase mpaB/mpaB'/Rubber oxygenase catalytic domain-containing protein</fullName>
    </recommendedName>
</protein>
<keyword evidence="3" id="KW-1185">Reference proteome</keyword>
<comment type="caution">
    <text evidence="2">The sequence shown here is derived from an EMBL/GenBank/DDBJ whole genome shotgun (WGS) entry which is preliminary data.</text>
</comment>
<dbReference type="Pfam" id="PF09995">
    <property type="entry name" value="MPAB_Lcp_cat"/>
    <property type="match status" value="1"/>
</dbReference>
<organism evidence="2 3">
    <name type="scientific">Kitasatospora kazusensis</name>
    <dbReference type="NCBI Taxonomy" id="407974"/>
    <lineage>
        <taxon>Bacteria</taxon>
        <taxon>Bacillati</taxon>
        <taxon>Actinomycetota</taxon>
        <taxon>Actinomycetes</taxon>
        <taxon>Kitasatosporales</taxon>
        <taxon>Streptomycetaceae</taxon>
        <taxon>Kitasatospora</taxon>
    </lineage>
</organism>
<feature type="domain" description="ER-bound oxygenase mpaB/mpaB'/Rubber oxygenase catalytic" evidence="1">
    <location>
        <begin position="133"/>
        <end position="361"/>
    </location>
</feature>
<dbReference type="EMBL" id="BAAANT010000035">
    <property type="protein sequence ID" value="GAA2152630.1"/>
    <property type="molecule type" value="Genomic_DNA"/>
</dbReference>
<name>A0ABP5LX48_9ACTN</name>
<dbReference type="PANTHER" id="PTHR36151:SF3">
    <property type="entry name" value="ER-BOUND OXYGENASE MPAB_MPAB'_RUBBER OXYGENASE CATALYTIC DOMAIN-CONTAINING PROTEIN"/>
    <property type="match status" value="1"/>
</dbReference>
<reference evidence="3" key="1">
    <citation type="journal article" date="2019" name="Int. J. Syst. Evol. Microbiol.">
        <title>The Global Catalogue of Microorganisms (GCM) 10K type strain sequencing project: providing services to taxonomists for standard genome sequencing and annotation.</title>
        <authorList>
            <consortium name="The Broad Institute Genomics Platform"/>
            <consortium name="The Broad Institute Genome Sequencing Center for Infectious Disease"/>
            <person name="Wu L."/>
            <person name="Ma J."/>
        </authorList>
    </citation>
    <scope>NUCLEOTIDE SEQUENCE [LARGE SCALE GENOMIC DNA]</scope>
    <source>
        <strain evidence="3">JCM 14560</strain>
    </source>
</reference>
<evidence type="ECO:0000259" key="1">
    <source>
        <dbReference type="Pfam" id="PF09995"/>
    </source>
</evidence>
<accession>A0ABP5LX48</accession>
<evidence type="ECO:0000313" key="2">
    <source>
        <dbReference type="EMBL" id="GAA2152630.1"/>
    </source>
</evidence>
<gene>
    <name evidence="2" type="ORF">GCM10009760_49490</name>
</gene>